<dbReference type="RefSeq" id="WP_202722930.1">
    <property type="nucleotide sequence ID" value="NZ_BPEX01000004.1"/>
</dbReference>
<feature type="transmembrane region" description="Helical" evidence="6">
    <location>
        <begin position="118"/>
        <end position="137"/>
    </location>
</feature>
<evidence type="ECO:0000313" key="8">
    <source>
        <dbReference type="EMBL" id="MBL4914678.1"/>
    </source>
</evidence>
<dbReference type="Pfam" id="PF09335">
    <property type="entry name" value="VTT_dom"/>
    <property type="match status" value="1"/>
</dbReference>
<reference evidence="8 9" key="1">
    <citation type="submission" date="2021-01" db="EMBL/GenBank/DDBJ databases">
        <title>Genome sequence of Shewanella schlegeliana JCM 11561.</title>
        <authorList>
            <person name="Zhang H."/>
            <person name="Li C."/>
        </authorList>
    </citation>
    <scope>NUCLEOTIDE SEQUENCE [LARGE SCALE GENOMIC DNA]</scope>
    <source>
        <strain evidence="8 9">JCM 11561</strain>
    </source>
</reference>
<proteinExistence type="inferred from homology"/>
<dbReference type="EMBL" id="JAESVD010000010">
    <property type="protein sequence ID" value="MBL4914678.1"/>
    <property type="molecule type" value="Genomic_DNA"/>
</dbReference>
<dbReference type="InterPro" id="IPR015414">
    <property type="entry name" value="TMEM64"/>
</dbReference>
<feature type="transmembrane region" description="Helical" evidence="6">
    <location>
        <begin position="69"/>
        <end position="98"/>
    </location>
</feature>
<gene>
    <name evidence="8" type="ORF">JMA39_16365</name>
</gene>
<comment type="caution">
    <text evidence="8">The sequence shown here is derived from an EMBL/GenBank/DDBJ whole genome shotgun (WGS) entry which is preliminary data.</text>
</comment>
<evidence type="ECO:0000256" key="1">
    <source>
        <dbReference type="ARBA" id="ARBA00004651"/>
    </source>
</evidence>
<keyword evidence="2 6" id="KW-1003">Cell membrane</keyword>
<feature type="transmembrane region" description="Helical" evidence="6">
    <location>
        <begin position="45"/>
        <end position="62"/>
    </location>
</feature>
<evidence type="ECO:0000256" key="3">
    <source>
        <dbReference type="ARBA" id="ARBA00022692"/>
    </source>
</evidence>
<keyword evidence="3 6" id="KW-0812">Transmembrane</keyword>
<dbReference type="Proteomes" id="UP000604898">
    <property type="component" value="Unassembled WGS sequence"/>
</dbReference>
<evidence type="ECO:0000313" key="9">
    <source>
        <dbReference type="Proteomes" id="UP000604898"/>
    </source>
</evidence>
<sequence length="221" mass="24248">MKRLAKTLLVITILLLLMFAAQQGLFEHLTDSNWVGNYVEKNGNSALVVVFLMGAAFTSVGGPRQVIAVVFGFALGGVYGALLGTASALLGCVITFYFARLTFRSSLKKRFKDKLFRFERLIIHRTFLKVLMIRLLPIGSNALTNLLAGSTHVSAWKFFLGSGVGYIPQMLIFSFAGAGIGLSDHNSLIISIVLFIFSSLIGAYLYKTRLRKQVGEIVTDE</sequence>
<keyword evidence="5 6" id="KW-0472">Membrane</keyword>
<keyword evidence="4 6" id="KW-1133">Transmembrane helix</keyword>
<dbReference type="PANTHER" id="PTHR12677:SF59">
    <property type="entry name" value="GOLGI APPARATUS MEMBRANE PROTEIN TVP38-RELATED"/>
    <property type="match status" value="1"/>
</dbReference>
<name>A0ABS1T1M9_9GAMM</name>
<feature type="transmembrane region" description="Helical" evidence="6">
    <location>
        <begin position="158"/>
        <end position="182"/>
    </location>
</feature>
<keyword evidence="9" id="KW-1185">Reference proteome</keyword>
<evidence type="ECO:0000256" key="6">
    <source>
        <dbReference type="RuleBase" id="RU366058"/>
    </source>
</evidence>
<feature type="domain" description="VTT" evidence="7">
    <location>
        <begin position="63"/>
        <end position="178"/>
    </location>
</feature>
<comment type="similarity">
    <text evidence="6">Belongs to the TVP38/TMEM64 family.</text>
</comment>
<evidence type="ECO:0000256" key="4">
    <source>
        <dbReference type="ARBA" id="ARBA00022989"/>
    </source>
</evidence>
<evidence type="ECO:0000256" key="5">
    <source>
        <dbReference type="ARBA" id="ARBA00023136"/>
    </source>
</evidence>
<accession>A0ABS1T1M9</accession>
<feature type="transmembrane region" description="Helical" evidence="6">
    <location>
        <begin position="188"/>
        <end position="206"/>
    </location>
</feature>
<organism evidence="8 9">
    <name type="scientific">Shewanella schlegeliana</name>
    <dbReference type="NCBI Taxonomy" id="190308"/>
    <lineage>
        <taxon>Bacteria</taxon>
        <taxon>Pseudomonadati</taxon>
        <taxon>Pseudomonadota</taxon>
        <taxon>Gammaproteobacteria</taxon>
        <taxon>Alteromonadales</taxon>
        <taxon>Shewanellaceae</taxon>
        <taxon>Shewanella</taxon>
    </lineage>
</organism>
<evidence type="ECO:0000259" key="7">
    <source>
        <dbReference type="Pfam" id="PF09335"/>
    </source>
</evidence>
<dbReference type="InterPro" id="IPR032816">
    <property type="entry name" value="VTT_dom"/>
</dbReference>
<dbReference type="PANTHER" id="PTHR12677">
    <property type="entry name" value="GOLGI APPARATUS MEMBRANE PROTEIN TVP38-RELATED"/>
    <property type="match status" value="1"/>
</dbReference>
<protein>
    <recommendedName>
        <fullName evidence="6">TVP38/TMEM64 family membrane protein</fullName>
    </recommendedName>
</protein>
<evidence type="ECO:0000256" key="2">
    <source>
        <dbReference type="ARBA" id="ARBA00022475"/>
    </source>
</evidence>
<comment type="subcellular location">
    <subcellularLocation>
        <location evidence="1 6">Cell membrane</location>
        <topology evidence="1 6">Multi-pass membrane protein</topology>
    </subcellularLocation>
</comment>